<dbReference type="Gene3D" id="6.10.250.1080">
    <property type="match status" value="1"/>
</dbReference>
<name>A0A422MYH9_TRYRA</name>
<sequence>AAEEKQAELQGQVEQLQGDVAERDQKLEEMLAAQKDLEERYADDTRAAEEKQAELQGQIEQLQSDLGDKEAGLENAEAEHDEAIKALECILEERDQEIEELLAAQKELEERYADDTRAAQEKQAELQGQIEQLQSDVAERDQKLEELLAAQGELLNCQEKDACAAQEKQAELLRRLELLENELQATEKQMQDEISAYEAEVDDWRYKLGEEQRQSEEQSAEFEGRITELGKELRDANRRIEELRQYMVDVEQYVRGAYQTTLEGFCATRQEALEMLSLSTTSNMNDYKNAMAARVQLMAAVDQLQQMLEDEKRQAEEEIDKLRSSLAESKSSSRNRLKDVIAFVRSAQGFLVKAVEVGADCADGNSRLGSPEPRLGVSVPLGDHSNKENNAKRSSPQAMLTSVGHAV</sequence>
<feature type="coiled-coil region" evidence="1">
    <location>
        <begin position="294"/>
        <end position="332"/>
    </location>
</feature>
<keyword evidence="1" id="KW-0175">Coiled coil</keyword>
<evidence type="ECO:0000313" key="4">
    <source>
        <dbReference type="Proteomes" id="UP000283634"/>
    </source>
</evidence>
<dbReference type="OrthoDB" id="250766at2759"/>
<proteinExistence type="predicted"/>
<organism evidence="3 4">
    <name type="scientific">Trypanosoma rangeli</name>
    <dbReference type="NCBI Taxonomy" id="5698"/>
    <lineage>
        <taxon>Eukaryota</taxon>
        <taxon>Discoba</taxon>
        <taxon>Euglenozoa</taxon>
        <taxon>Kinetoplastea</taxon>
        <taxon>Metakinetoplastina</taxon>
        <taxon>Trypanosomatida</taxon>
        <taxon>Trypanosomatidae</taxon>
        <taxon>Trypanosoma</taxon>
        <taxon>Herpetosoma</taxon>
    </lineage>
</organism>
<evidence type="ECO:0000313" key="3">
    <source>
        <dbReference type="EMBL" id="RNE98231.1"/>
    </source>
</evidence>
<feature type="region of interest" description="Disordered" evidence="2">
    <location>
        <begin position="1"/>
        <end position="20"/>
    </location>
</feature>
<dbReference type="EMBL" id="MKGL01000481">
    <property type="protein sequence ID" value="RNE98231.1"/>
    <property type="molecule type" value="Genomic_DNA"/>
</dbReference>
<dbReference type="OMA" id="DECLMST"/>
<dbReference type="Gene3D" id="1.20.58.60">
    <property type="match status" value="1"/>
</dbReference>
<feature type="region of interest" description="Disordered" evidence="2">
    <location>
        <begin position="362"/>
        <end position="407"/>
    </location>
</feature>
<evidence type="ECO:0000256" key="2">
    <source>
        <dbReference type="SAM" id="MobiDB-lite"/>
    </source>
</evidence>
<keyword evidence="4" id="KW-1185">Reference proteome</keyword>
<gene>
    <name evidence="3" type="ORF">TraAM80_08902</name>
</gene>
<feature type="non-terminal residue" evidence="3">
    <location>
        <position position="1"/>
    </location>
</feature>
<dbReference type="GeneID" id="40332835"/>
<dbReference type="Proteomes" id="UP000283634">
    <property type="component" value="Unassembled WGS sequence"/>
</dbReference>
<reference evidence="3 4" key="1">
    <citation type="journal article" date="2018" name="BMC Genomics">
        <title>Genomic comparison of Trypanosoma conorhini and Trypanosoma rangeli to Trypanosoma cruzi strains of high and low virulence.</title>
        <authorList>
            <person name="Bradwell K.R."/>
            <person name="Koparde V.N."/>
            <person name="Matveyev A.V."/>
            <person name="Serrano M.G."/>
            <person name="Alves J.M."/>
            <person name="Parikh H."/>
            <person name="Huang B."/>
            <person name="Lee V."/>
            <person name="Espinosa-Alvarez O."/>
            <person name="Ortiz P.A."/>
            <person name="Costa-Martins A.G."/>
            <person name="Teixeira M.M."/>
            <person name="Buck G.A."/>
        </authorList>
    </citation>
    <scope>NUCLEOTIDE SEQUENCE [LARGE SCALE GENOMIC DNA]</scope>
    <source>
        <strain evidence="3 4">AM80</strain>
    </source>
</reference>
<dbReference type="RefSeq" id="XP_029234530.1">
    <property type="nucleotide sequence ID" value="XM_029385618.1"/>
</dbReference>
<protein>
    <submittedName>
        <fullName evidence="3">Putative OSM3-like kinesin</fullName>
    </submittedName>
</protein>
<dbReference type="AlphaFoldDB" id="A0A422MYH9"/>
<dbReference type="SUPFAM" id="SSF46966">
    <property type="entry name" value="Spectrin repeat"/>
    <property type="match status" value="1"/>
</dbReference>
<comment type="caution">
    <text evidence="3">The sequence shown here is derived from an EMBL/GenBank/DDBJ whole genome shotgun (WGS) entry which is preliminary data.</text>
</comment>
<evidence type="ECO:0000256" key="1">
    <source>
        <dbReference type="SAM" id="Coils"/>
    </source>
</evidence>
<accession>A0A422MYH9</accession>